<dbReference type="Proteomes" id="UP000008983">
    <property type="component" value="Unassembled WGS sequence"/>
</dbReference>
<dbReference type="InterPro" id="IPR028889">
    <property type="entry name" value="USP"/>
</dbReference>
<sequence length="454" mass="54406">METYINLPKCKQKNTRQKVFEFLLVLGRSSNKNYFNFLQCIQYNSQQLQHEQKDLNINNKPKHGFVGLKNFGCTCYINSLLQQFFMMKDLRNFFINQPLILENNQQQDQQKEQNINQLDQNISYQLKHLFIYMQESIKQYIQPFNFICSIRSYDGEPINVLVQQDVNEFFHLLTDKIDNEFKNTNNKQMLQTLIGGTLCNQLISLESEYPYCAETFEPFLTISLDIQNCSNIEQAMDAFVKGDTLEGSNKYYCENYGRKLKAQKKVYVNQLSNNLIITLKRFEFDYQLMQKKKINDYFEFTLSLNISKWAFQNEEQQVDPNYYQYDLVGILVHSGTAESGHYYSYIMNREDKNWYEFNDTQVTEFNINKLKEECFGGQQNNNNNNYYGFQNVNFQFFDLFNIFFKQNINRVKMLICYFTKEEFTQIMIWSIQLKHKKIVNKIQKRIFQKKILTI</sequence>
<protein>
    <submittedName>
        <fullName evidence="2">Ubiquitin, putative</fullName>
        <ecNumber evidence="2">3.1.2.15</ecNumber>
    </submittedName>
</protein>
<dbReference type="PROSITE" id="PS00973">
    <property type="entry name" value="USP_2"/>
    <property type="match status" value="1"/>
</dbReference>
<keyword evidence="2" id="KW-0378">Hydrolase</keyword>
<dbReference type="EMBL" id="GL983471">
    <property type="protein sequence ID" value="EGR33307.1"/>
    <property type="molecule type" value="Genomic_DNA"/>
</dbReference>
<organism evidence="2 3">
    <name type="scientific">Ichthyophthirius multifiliis</name>
    <name type="common">White spot disease agent</name>
    <name type="synonym">Ich</name>
    <dbReference type="NCBI Taxonomy" id="5932"/>
    <lineage>
        <taxon>Eukaryota</taxon>
        <taxon>Sar</taxon>
        <taxon>Alveolata</taxon>
        <taxon>Ciliophora</taxon>
        <taxon>Intramacronucleata</taxon>
        <taxon>Oligohymenophorea</taxon>
        <taxon>Hymenostomatida</taxon>
        <taxon>Ophryoglenina</taxon>
        <taxon>Ichthyophthirius</taxon>
    </lineage>
</organism>
<dbReference type="OrthoDB" id="289038at2759"/>
<dbReference type="InterPro" id="IPR001394">
    <property type="entry name" value="Peptidase_C19_UCH"/>
</dbReference>
<reference evidence="2 3" key="1">
    <citation type="submission" date="2011-07" db="EMBL/GenBank/DDBJ databases">
        <authorList>
            <person name="Coyne R."/>
            <person name="Brami D."/>
            <person name="Johnson J."/>
            <person name="Hostetler J."/>
            <person name="Hannick L."/>
            <person name="Clark T."/>
            <person name="Cassidy-Hanley D."/>
            <person name="Inman J."/>
        </authorList>
    </citation>
    <scope>NUCLEOTIDE SEQUENCE [LARGE SCALE GENOMIC DNA]</scope>
    <source>
        <strain evidence="2 3">G5</strain>
    </source>
</reference>
<dbReference type="OMA" id="CEECAEY"/>
<evidence type="ECO:0000313" key="2">
    <source>
        <dbReference type="EMBL" id="EGR33307.1"/>
    </source>
</evidence>
<dbReference type="FunFam" id="3.90.70.10:FF:000022">
    <property type="entry name" value="Ubiquitin carboxyl-terminal hydrolase 24"/>
    <property type="match status" value="1"/>
</dbReference>
<dbReference type="SUPFAM" id="SSF54001">
    <property type="entry name" value="Cysteine proteinases"/>
    <property type="match status" value="1"/>
</dbReference>
<dbReference type="GO" id="GO:0005634">
    <property type="term" value="C:nucleus"/>
    <property type="evidence" value="ECO:0007669"/>
    <property type="project" value="TreeGrafter"/>
</dbReference>
<dbReference type="Gene3D" id="3.90.70.10">
    <property type="entry name" value="Cysteine proteinases"/>
    <property type="match status" value="1"/>
</dbReference>
<proteinExistence type="predicted"/>
<dbReference type="InterPro" id="IPR038765">
    <property type="entry name" value="Papain-like_cys_pep_sf"/>
</dbReference>
<feature type="domain" description="USP" evidence="1">
    <location>
        <begin position="66"/>
        <end position="393"/>
    </location>
</feature>
<dbReference type="PANTHER" id="PTHR24006">
    <property type="entry name" value="UBIQUITIN CARBOXYL-TERMINAL HYDROLASE"/>
    <property type="match status" value="1"/>
</dbReference>
<dbReference type="GO" id="GO:0016579">
    <property type="term" value="P:protein deubiquitination"/>
    <property type="evidence" value="ECO:0007669"/>
    <property type="project" value="InterPro"/>
</dbReference>
<accession>G0QN96</accession>
<dbReference type="PROSITE" id="PS50235">
    <property type="entry name" value="USP_3"/>
    <property type="match status" value="1"/>
</dbReference>
<dbReference type="PANTHER" id="PTHR24006:SF827">
    <property type="entry name" value="UBIQUITIN CARBOXYL-TERMINAL HYDROLASE 34"/>
    <property type="match status" value="1"/>
</dbReference>
<dbReference type="InterPro" id="IPR018200">
    <property type="entry name" value="USP_CS"/>
</dbReference>
<dbReference type="Pfam" id="PF00443">
    <property type="entry name" value="UCH"/>
    <property type="match status" value="1"/>
</dbReference>
<dbReference type="InterPro" id="IPR050164">
    <property type="entry name" value="Peptidase_C19"/>
</dbReference>
<dbReference type="InParanoid" id="G0QN96"/>
<dbReference type="GO" id="GO:0005829">
    <property type="term" value="C:cytosol"/>
    <property type="evidence" value="ECO:0007669"/>
    <property type="project" value="TreeGrafter"/>
</dbReference>
<dbReference type="STRING" id="857967.G0QN96"/>
<keyword evidence="3" id="KW-1185">Reference proteome</keyword>
<evidence type="ECO:0000259" key="1">
    <source>
        <dbReference type="PROSITE" id="PS50235"/>
    </source>
</evidence>
<name>G0QN96_ICHMU</name>
<dbReference type="EC" id="3.1.2.15" evidence="2"/>
<dbReference type="eggNOG" id="KOG1866">
    <property type="taxonomic scope" value="Eukaryota"/>
</dbReference>
<dbReference type="GeneID" id="14909484"/>
<dbReference type="RefSeq" id="XP_004037293.1">
    <property type="nucleotide sequence ID" value="XM_004037245.1"/>
</dbReference>
<evidence type="ECO:0000313" key="3">
    <source>
        <dbReference type="Proteomes" id="UP000008983"/>
    </source>
</evidence>
<dbReference type="AlphaFoldDB" id="G0QN96"/>
<dbReference type="GO" id="GO:0004843">
    <property type="term" value="F:cysteine-type deubiquitinase activity"/>
    <property type="evidence" value="ECO:0007669"/>
    <property type="project" value="InterPro"/>
</dbReference>
<gene>
    <name evidence="2" type="ORF">IMG5_056490</name>
</gene>